<name>A0AAN8L417_9TELE</name>
<evidence type="ECO:0000313" key="1">
    <source>
        <dbReference type="EMBL" id="KAK6298556.1"/>
    </source>
</evidence>
<dbReference type="Proteomes" id="UP001356427">
    <property type="component" value="Unassembled WGS sequence"/>
</dbReference>
<dbReference type="AlphaFoldDB" id="A0AAN8L417"/>
<sequence>MVIHRYCVRNSTLWFHTEENAWRIACWPFCGCWPIRRVFVVFPTSLQIEFAPVTAPNSRWPEPADAHLHKVANTHLVSSSGGWVPEDQRVPWCDWVHRWHSRSHQGAFRKTGCHSLILQTTEWPSVTRLSRRGTT</sequence>
<evidence type="ECO:0000313" key="2">
    <source>
        <dbReference type="Proteomes" id="UP001356427"/>
    </source>
</evidence>
<reference evidence="1 2" key="1">
    <citation type="submission" date="2021-04" db="EMBL/GenBank/DDBJ databases">
        <authorList>
            <person name="De Guttry C."/>
            <person name="Zahm M."/>
            <person name="Klopp C."/>
            <person name="Cabau C."/>
            <person name="Louis A."/>
            <person name="Berthelot C."/>
            <person name="Parey E."/>
            <person name="Roest Crollius H."/>
            <person name="Montfort J."/>
            <person name="Robinson-Rechavi M."/>
            <person name="Bucao C."/>
            <person name="Bouchez O."/>
            <person name="Gislard M."/>
            <person name="Lluch J."/>
            <person name="Milhes M."/>
            <person name="Lampietro C."/>
            <person name="Lopez Roques C."/>
            <person name="Donnadieu C."/>
            <person name="Braasch I."/>
            <person name="Desvignes T."/>
            <person name="Postlethwait J."/>
            <person name="Bobe J."/>
            <person name="Wedekind C."/>
            <person name="Guiguen Y."/>
        </authorList>
    </citation>
    <scope>NUCLEOTIDE SEQUENCE [LARGE SCALE GENOMIC DNA]</scope>
    <source>
        <strain evidence="1">Cs_M1</strain>
        <tissue evidence="1">Blood</tissue>
    </source>
</reference>
<organism evidence="1 2">
    <name type="scientific">Coregonus suidteri</name>
    <dbReference type="NCBI Taxonomy" id="861788"/>
    <lineage>
        <taxon>Eukaryota</taxon>
        <taxon>Metazoa</taxon>
        <taxon>Chordata</taxon>
        <taxon>Craniata</taxon>
        <taxon>Vertebrata</taxon>
        <taxon>Euteleostomi</taxon>
        <taxon>Actinopterygii</taxon>
        <taxon>Neopterygii</taxon>
        <taxon>Teleostei</taxon>
        <taxon>Protacanthopterygii</taxon>
        <taxon>Salmoniformes</taxon>
        <taxon>Salmonidae</taxon>
        <taxon>Coregoninae</taxon>
        <taxon>Coregonus</taxon>
    </lineage>
</organism>
<keyword evidence="2" id="KW-1185">Reference proteome</keyword>
<proteinExistence type="predicted"/>
<dbReference type="EMBL" id="JAGTTL010000030">
    <property type="protein sequence ID" value="KAK6298556.1"/>
    <property type="molecule type" value="Genomic_DNA"/>
</dbReference>
<accession>A0AAN8L417</accession>
<protein>
    <submittedName>
        <fullName evidence="1">Uncharacterized protein</fullName>
    </submittedName>
</protein>
<gene>
    <name evidence="1" type="ORF">J4Q44_G00316110</name>
</gene>
<comment type="caution">
    <text evidence="1">The sequence shown here is derived from an EMBL/GenBank/DDBJ whole genome shotgun (WGS) entry which is preliminary data.</text>
</comment>